<dbReference type="PANTHER" id="PTHR30154:SF34">
    <property type="entry name" value="TRANSCRIPTIONAL REGULATOR AZLB"/>
    <property type="match status" value="1"/>
</dbReference>
<keyword evidence="2" id="KW-0238">DNA-binding</keyword>
<dbReference type="SUPFAM" id="SSF46785">
    <property type="entry name" value="Winged helix' DNA-binding domain"/>
    <property type="match status" value="2"/>
</dbReference>
<dbReference type="InterPro" id="IPR036390">
    <property type="entry name" value="WH_DNA-bd_sf"/>
</dbReference>
<dbReference type="Proteomes" id="UP000668403">
    <property type="component" value="Unassembled WGS sequence"/>
</dbReference>
<dbReference type="PANTHER" id="PTHR30154">
    <property type="entry name" value="LEUCINE-RESPONSIVE REGULATORY PROTEIN"/>
    <property type="match status" value="1"/>
</dbReference>
<dbReference type="InterPro" id="IPR036388">
    <property type="entry name" value="WH-like_DNA-bd_sf"/>
</dbReference>
<dbReference type="SMART" id="SM00344">
    <property type="entry name" value="HTH_ASNC"/>
    <property type="match status" value="2"/>
</dbReference>
<keyword evidence="1" id="KW-0805">Transcription regulation</keyword>
<accession>A0A939TKR5</accession>
<dbReference type="Pfam" id="PF13412">
    <property type="entry name" value="HTH_24"/>
    <property type="match status" value="1"/>
</dbReference>
<keyword evidence="3" id="KW-0804">Transcription</keyword>
<feature type="domain" description="HTH asnC-type" evidence="4">
    <location>
        <begin position="1"/>
        <end position="61"/>
    </location>
</feature>
<dbReference type="PRINTS" id="PR00033">
    <property type="entry name" value="HTHASNC"/>
</dbReference>
<dbReference type="AlphaFoldDB" id="A0A939TKR5"/>
<evidence type="ECO:0000256" key="3">
    <source>
        <dbReference type="ARBA" id="ARBA00023163"/>
    </source>
</evidence>
<dbReference type="Gene3D" id="3.30.70.920">
    <property type="match status" value="1"/>
</dbReference>
<dbReference type="GO" id="GO:0005829">
    <property type="term" value="C:cytosol"/>
    <property type="evidence" value="ECO:0007669"/>
    <property type="project" value="TreeGrafter"/>
</dbReference>
<dbReference type="InterPro" id="IPR019888">
    <property type="entry name" value="Tscrpt_reg_AsnC-like"/>
</dbReference>
<sequence length="298" mass="32526">MDDLTERIIGMLRHDGRMAYTRVAATLGVSREIVTDRVRALMESGRLRIVAGVHPGAVGLPVSAHLSIWVSGPTQSVIDRLVEFDSMSFISEVTGAFQISTETWLTDTGALREQVIAIRSIPGVVDVQVLMFDRILSSFFGGTTPDPGAIALDRTDLQILEALQQDGRVPLGELASRVQLSPSGTRLRMLKLIDSGVMKIGAIDQHTGSSEDLLLGFGIKVLDDARVIAAILNSGVAVEFLAQTLGRYDLKATIAFSSVDRFHGVMQRLRDEGLIAMSETWLHTRIVLEQYERSLDVA</sequence>
<dbReference type="Gene3D" id="1.10.10.10">
    <property type="entry name" value="Winged helix-like DNA-binding domain superfamily/Winged helix DNA-binding domain"/>
    <property type="match status" value="2"/>
</dbReference>
<gene>
    <name evidence="5" type="ORF">J4H85_11155</name>
</gene>
<protein>
    <submittedName>
        <fullName evidence="5">Lrp/AsnC family transcriptional regulator</fullName>
    </submittedName>
</protein>
<dbReference type="GO" id="GO:0043565">
    <property type="term" value="F:sequence-specific DNA binding"/>
    <property type="evidence" value="ECO:0007669"/>
    <property type="project" value="InterPro"/>
</dbReference>
<dbReference type="EMBL" id="JAGFBF010000005">
    <property type="protein sequence ID" value="MBO2990551.1"/>
    <property type="molecule type" value="Genomic_DNA"/>
</dbReference>
<dbReference type="GO" id="GO:0043200">
    <property type="term" value="P:response to amino acid"/>
    <property type="evidence" value="ECO:0007669"/>
    <property type="project" value="TreeGrafter"/>
</dbReference>
<dbReference type="InterPro" id="IPR000485">
    <property type="entry name" value="AsnC-type_HTH_dom"/>
</dbReference>
<evidence type="ECO:0000313" key="5">
    <source>
        <dbReference type="EMBL" id="MBO2990551.1"/>
    </source>
</evidence>
<evidence type="ECO:0000256" key="2">
    <source>
        <dbReference type="ARBA" id="ARBA00023125"/>
    </source>
</evidence>
<reference evidence="5" key="1">
    <citation type="submission" date="2021-03" db="EMBL/GenBank/DDBJ databases">
        <title>Leucobacter chromiisoli sp. nov., isolated from chromium-containing soil of chemical plant.</title>
        <authorList>
            <person name="Xu Z."/>
        </authorList>
    </citation>
    <scope>NUCLEOTIDE SEQUENCE</scope>
    <source>
        <strain evidence="5">K 70/01</strain>
    </source>
</reference>
<evidence type="ECO:0000259" key="4">
    <source>
        <dbReference type="PROSITE" id="PS50956"/>
    </source>
</evidence>
<dbReference type="PROSITE" id="PS50956">
    <property type="entry name" value="HTH_ASNC_2"/>
    <property type="match status" value="1"/>
</dbReference>
<evidence type="ECO:0000256" key="1">
    <source>
        <dbReference type="ARBA" id="ARBA00023015"/>
    </source>
</evidence>
<organism evidence="5 6">
    <name type="scientific">Leucobacter tardus</name>
    <dbReference type="NCBI Taxonomy" id="501483"/>
    <lineage>
        <taxon>Bacteria</taxon>
        <taxon>Bacillati</taxon>
        <taxon>Actinomycetota</taxon>
        <taxon>Actinomycetes</taxon>
        <taxon>Micrococcales</taxon>
        <taxon>Microbacteriaceae</taxon>
        <taxon>Leucobacter</taxon>
    </lineage>
</organism>
<name>A0A939TKR5_9MICO</name>
<dbReference type="Pfam" id="PF13404">
    <property type="entry name" value="HTH_AsnC-type"/>
    <property type="match status" value="1"/>
</dbReference>
<dbReference type="RefSeq" id="WP_208239633.1">
    <property type="nucleotide sequence ID" value="NZ_BAAAQU010000002.1"/>
</dbReference>
<evidence type="ECO:0000313" key="6">
    <source>
        <dbReference type="Proteomes" id="UP000668403"/>
    </source>
</evidence>
<keyword evidence="6" id="KW-1185">Reference proteome</keyword>
<comment type="caution">
    <text evidence="5">The sequence shown here is derived from an EMBL/GenBank/DDBJ whole genome shotgun (WGS) entry which is preliminary data.</text>
</comment>
<proteinExistence type="predicted"/>